<evidence type="ECO:0000256" key="1">
    <source>
        <dbReference type="SAM" id="SignalP"/>
    </source>
</evidence>
<dbReference type="RefSeq" id="WP_071183507.1">
    <property type="nucleotide sequence ID" value="NZ_CP017774.1"/>
</dbReference>
<evidence type="ECO:0000313" key="3">
    <source>
        <dbReference type="EMBL" id="AOZ98237.1"/>
    </source>
</evidence>
<dbReference type="Gene3D" id="2.40.160.20">
    <property type="match status" value="1"/>
</dbReference>
<dbReference type="KEGG" id="fcm:BIW12_01605"/>
<dbReference type="OrthoDB" id="947434at2"/>
<sequence length="199" mass="21231">MKKIILSAMAVLAFTITNAQEVKFGVKVGGNVSSLNVNGGEIGDIGVLRFNSIVGVQAGGFAEIKVASNFAIQPEVLFSTEGSEFGFEGTDAKINLSYVNVPVMAKYFASEKISLQVGPQIGFLVGAKGKMGDDSTDIKDSFKSINFGVNFGLGYDINEKVLIDFRYNLGLSNIAEEEFMGGDSKMKSSAFSLALGYKF</sequence>
<gene>
    <name evidence="3" type="ORF">BIW12_01605</name>
</gene>
<organism evidence="3 4">
    <name type="scientific">Flavobacterium commune</name>
    <dbReference type="NCBI Taxonomy" id="1306519"/>
    <lineage>
        <taxon>Bacteria</taxon>
        <taxon>Pseudomonadati</taxon>
        <taxon>Bacteroidota</taxon>
        <taxon>Flavobacteriia</taxon>
        <taxon>Flavobacteriales</taxon>
        <taxon>Flavobacteriaceae</taxon>
        <taxon>Flavobacterium</taxon>
    </lineage>
</organism>
<keyword evidence="4" id="KW-1185">Reference proteome</keyword>
<dbReference type="InterPro" id="IPR011250">
    <property type="entry name" value="OMP/PagP_B-barrel"/>
</dbReference>
<dbReference type="SUPFAM" id="SSF56925">
    <property type="entry name" value="OMPA-like"/>
    <property type="match status" value="1"/>
</dbReference>
<dbReference type="EMBL" id="CP017774">
    <property type="protein sequence ID" value="AOZ98237.1"/>
    <property type="molecule type" value="Genomic_DNA"/>
</dbReference>
<dbReference type="Proteomes" id="UP000178198">
    <property type="component" value="Chromosome"/>
</dbReference>
<dbReference type="Pfam" id="PF13568">
    <property type="entry name" value="OMP_b-brl_2"/>
    <property type="match status" value="1"/>
</dbReference>
<dbReference type="STRING" id="1306519.BIW12_01605"/>
<name>A0A1D9P6N0_9FLAO</name>
<dbReference type="InterPro" id="IPR025665">
    <property type="entry name" value="Beta-barrel_OMP_2"/>
</dbReference>
<evidence type="ECO:0000313" key="4">
    <source>
        <dbReference type="Proteomes" id="UP000178198"/>
    </source>
</evidence>
<feature type="chain" id="PRO_5009444289" description="Outer membrane protein beta-barrel domain-containing protein" evidence="1">
    <location>
        <begin position="20"/>
        <end position="199"/>
    </location>
</feature>
<accession>A0A1D9P6N0</accession>
<dbReference type="AlphaFoldDB" id="A0A1D9P6N0"/>
<keyword evidence="1" id="KW-0732">Signal</keyword>
<reference evidence="3 4" key="1">
    <citation type="submission" date="2016-10" db="EMBL/GenBank/DDBJ databases">
        <title>Complete Genome Sequence of Flavobacterium sp. PK15.</title>
        <authorList>
            <person name="Ekwe A."/>
            <person name="Kim S.B."/>
        </authorList>
    </citation>
    <scope>NUCLEOTIDE SEQUENCE [LARGE SCALE GENOMIC DNA]</scope>
    <source>
        <strain evidence="3 4">PK15</strain>
    </source>
</reference>
<proteinExistence type="predicted"/>
<feature type="signal peptide" evidence="1">
    <location>
        <begin position="1"/>
        <end position="19"/>
    </location>
</feature>
<protein>
    <recommendedName>
        <fullName evidence="2">Outer membrane protein beta-barrel domain-containing protein</fullName>
    </recommendedName>
</protein>
<evidence type="ECO:0000259" key="2">
    <source>
        <dbReference type="Pfam" id="PF13568"/>
    </source>
</evidence>
<feature type="domain" description="Outer membrane protein beta-barrel" evidence="2">
    <location>
        <begin position="18"/>
        <end position="175"/>
    </location>
</feature>